<keyword evidence="17" id="KW-0508">mRNA splicing</keyword>
<feature type="compositionally biased region" description="Basic residues" evidence="25">
    <location>
        <begin position="59"/>
        <end position="69"/>
    </location>
</feature>
<comment type="catalytic activity">
    <reaction evidence="24">
        <text>L-seryl-[protein] + ATP = O-phospho-L-seryl-[protein] + ADP + H(+)</text>
        <dbReference type="Rhea" id="RHEA:17989"/>
        <dbReference type="Rhea" id="RHEA-COMP:9863"/>
        <dbReference type="Rhea" id="RHEA-COMP:11604"/>
        <dbReference type="ChEBI" id="CHEBI:15378"/>
        <dbReference type="ChEBI" id="CHEBI:29999"/>
        <dbReference type="ChEBI" id="CHEBI:30616"/>
        <dbReference type="ChEBI" id="CHEBI:83421"/>
        <dbReference type="ChEBI" id="CHEBI:456216"/>
        <dbReference type="EC" id="2.7.11.1"/>
    </reaction>
    <physiologicalReaction direction="left-to-right" evidence="24">
        <dbReference type="Rhea" id="RHEA:17990"/>
    </physiologicalReaction>
</comment>
<evidence type="ECO:0000256" key="3">
    <source>
        <dbReference type="ARBA" id="ARBA00012513"/>
    </source>
</evidence>
<evidence type="ECO:0000256" key="2">
    <source>
        <dbReference type="ARBA" id="ARBA00004629"/>
    </source>
</evidence>
<dbReference type="GO" id="GO:0004674">
    <property type="term" value="F:protein serine/threonine kinase activity"/>
    <property type="evidence" value="ECO:0007669"/>
    <property type="project" value="UniProtKB-KW"/>
</dbReference>
<evidence type="ECO:0000313" key="32">
    <source>
        <dbReference type="RefSeq" id="XP_033309113.1"/>
    </source>
</evidence>
<dbReference type="InterPro" id="IPR008271">
    <property type="entry name" value="Ser/Thr_kinase_AS"/>
</dbReference>
<keyword evidence="11" id="KW-0547">Nucleotide-binding</keyword>
<feature type="compositionally biased region" description="Basic and acidic residues" evidence="25">
    <location>
        <begin position="70"/>
        <end position="88"/>
    </location>
</feature>
<gene>
    <name evidence="28 29 30 31 32 33" type="primary">LOC117210307</name>
</gene>
<dbReference type="SUPFAM" id="SSF56112">
    <property type="entry name" value="Protein kinase-like (PK-like)"/>
    <property type="match status" value="1"/>
</dbReference>
<dbReference type="RefSeq" id="XP_033309111.1">
    <property type="nucleotide sequence ID" value="XM_033453220.1"/>
</dbReference>
<dbReference type="SMART" id="SM00220">
    <property type="entry name" value="S_TKc"/>
    <property type="match status" value="1"/>
</dbReference>
<evidence type="ECO:0000256" key="24">
    <source>
        <dbReference type="ARBA" id="ARBA00048977"/>
    </source>
</evidence>
<keyword evidence="10" id="KW-0747">Spliceosome</keyword>
<dbReference type="GO" id="GO:0045292">
    <property type="term" value="P:mRNA cis splicing, via spliceosome"/>
    <property type="evidence" value="ECO:0007669"/>
    <property type="project" value="InterPro"/>
</dbReference>
<keyword evidence="27" id="KW-1185">Reference proteome</keyword>
<dbReference type="RefSeq" id="XP_033309113.1">
    <property type="nucleotide sequence ID" value="XM_033453222.1"/>
</dbReference>
<evidence type="ECO:0000256" key="6">
    <source>
        <dbReference type="ARBA" id="ARBA00022527"/>
    </source>
</evidence>
<dbReference type="PROSITE" id="PS50011">
    <property type="entry name" value="PROTEIN_KINASE_DOM"/>
    <property type="match status" value="1"/>
</dbReference>
<dbReference type="RefSeq" id="XP_033309110.1">
    <property type="nucleotide sequence ID" value="XM_033453219.1"/>
</dbReference>
<dbReference type="CTD" id="8899"/>
<dbReference type="FunFam" id="3.30.200.20:FF:000123">
    <property type="entry name" value="serine/threonine-protein kinase PRP4 homolog"/>
    <property type="match status" value="1"/>
</dbReference>
<feature type="compositionally biased region" description="Basic and acidic residues" evidence="25">
    <location>
        <begin position="207"/>
        <end position="455"/>
    </location>
</feature>
<keyword evidence="5" id="KW-1017">Isopeptide bond</keyword>
<protein>
    <recommendedName>
        <fullName evidence="20">Serine/threonine-protein kinase PRP4 homolog</fullName>
        <ecNumber evidence="3">2.7.11.1</ecNumber>
    </recommendedName>
    <alternativeName>
        <fullName evidence="21">PRP4 pre-mRNA-processing factor 4 homolog</fullName>
    </alternativeName>
</protein>
<feature type="compositionally biased region" description="Polar residues" evidence="25">
    <location>
        <begin position="566"/>
        <end position="593"/>
    </location>
</feature>
<keyword evidence="16" id="KW-0007">Acetylation</keyword>
<keyword evidence="13" id="KW-0995">Kinetochore</keyword>
<evidence type="ECO:0000256" key="12">
    <source>
        <dbReference type="ARBA" id="ARBA00022777"/>
    </source>
</evidence>
<evidence type="ECO:0000256" key="10">
    <source>
        <dbReference type="ARBA" id="ARBA00022728"/>
    </source>
</evidence>
<evidence type="ECO:0000256" key="20">
    <source>
        <dbReference type="ARBA" id="ARBA00023637"/>
    </source>
</evidence>
<dbReference type="InterPro" id="IPR011009">
    <property type="entry name" value="Kinase-like_dom_sf"/>
</dbReference>
<dbReference type="KEGG" id="bbif:117210307"/>
<feature type="compositionally biased region" description="Basic and acidic residues" evidence="25">
    <location>
        <begin position="628"/>
        <end position="662"/>
    </location>
</feature>
<comment type="subcellular location">
    <subcellularLocation>
        <location evidence="2">Chromosome</location>
        <location evidence="2">Centromere</location>
        <location evidence="2">Kinetochore</location>
    </subcellularLocation>
    <subcellularLocation>
        <location evidence="1">Nucleus</location>
    </subcellularLocation>
</comment>
<name>A0A6P8M693_9HYME</name>
<sequence>MGTSDLECIESKRDMVTIDSESDMLVDQRKKKKRKHKHHKHKKDKLIEREDGRIERQERKKHKKHKRPKKEREVENGSLDDKTPRVIQKDLGVNGKVKNSLLEVVSTEESDDEKLVDLDSDEVDCTIIEDDIDLEELMKQKERLQACLVQYLSDESEKEDKEPNQDEIKATETPDVILVEDDSESDNIPPKKRARSKSGSRERKKVMKPERRVVVDMSRDRRNREEHKDKRREIERRREEKVRTKEETKRDDNRKDDRQVRKPSDRHREDSRKEDNKRRIEDDKRKDSIKRDESRKREQDRREEERKREADHHNSRSRNEYKSLDKTDKSRRDSRDRLASRERQSSRDRHVSRDRPVSKDRNVSRDRHASRDRHISRDRHASRDRHTSKDRPPSRDQRSRDRPASRDRHSRDKRDSRERHTSRDRPRDGRSSRDRNDMRERRDSRNRDRIRDRSRSTRRSRSPIRSRLDRDRNDRYKRSRSLSRSRRDRDKHTRDHDREREKNGKRERSDKFKDSLSEGLKVEHSETSSEEDIKDIDIEEEEDEEAIIERRRKQREELLKRLSGPNEDSNMSAEINTVPATPPSESQSNVSQKSIEVSSNNNESTSESHTPPLPEKPKSPQVKKRKSRFEDAPSEETDKNEDTKPTEKIKQEEKQNAKKSNEWDMFAEADNIGDFNSPTVEGKRQGGPDNPSLTDNWDDAEGYYRVRVGETLDSRYVVYGYTGQGVFSNVVRARDTARGNLDVAVKIIRNNEIMHKTGLKELEILRKLNDADPEDRFHCLRLFRHFFHKNHLCMVFEPLAMNLREVLKKYGKDVGLHVKAVRSYTQQLFLALKLLKRANILHADIKPDNILVSESKLVLKLCDFGSASHAHENEITPYLVSRFYRAPEIILGIPYDFGIDMWSVGCTIYELYTGKIMFSGKTNNQMLKFFMDLKGKMPNKLIRKGSFKDLHFDSNCNFLYHEVDKVTEREKVVVMSTLPATRDLNAELGGNSLPPEQSRKVGQLKDLLERTLMLDAGKRITVNHALAHPFIQEKI</sequence>
<feature type="compositionally biased region" description="Basic and acidic residues" evidence="25">
    <location>
        <begin position="466"/>
        <end position="476"/>
    </location>
</feature>
<evidence type="ECO:0000256" key="17">
    <source>
        <dbReference type="ARBA" id="ARBA00023187"/>
    </source>
</evidence>
<evidence type="ECO:0000256" key="21">
    <source>
        <dbReference type="ARBA" id="ARBA00031858"/>
    </source>
</evidence>
<dbReference type="RefSeq" id="XP_033309115.1">
    <property type="nucleotide sequence ID" value="XM_033453224.1"/>
</dbReference>
<keyword evidence="18" id="KW-0539">Nucleus</keyword>
<evidence type="ECO:0000313" key="33">
    <source>
        <dbReference type="RefSeq" id="XP_033309115.1"/>
    </source>
</evidence>
<evidence type="ECO:0000256" key="5">
    <source>
        <dbReference type="ARBA" id="ARBA00022499"/>
    </source>
</evidence>
<dbReference type="Pfam" id="PF00069">
    <property type="entry name" value="Pkinase"/>
    <property type="match status" value="1"/>
</dbReference>
<evidence type="ECO:0000256" key="7">
    <source>
        <dbReference type="ARBA" id="ARBA00022553"/>
    </source>
</evidence>
<evidence type="ECO:0000256" key="18">
    <source>
        <dbReference type="ARBA" id="ARBA00023242"/>
    </source>
</evidence>
<dbReference type="PROSITE" id="PS00108">
    <property type="entry name" value="PROTEIN_KINASE_ST"/>
    <property type="match status" value="1"/>
</dbReference>
<evidence type="ECO:0000313" key="31">
    <source>
        <dbReference type="RefSeq" id="XP_033309112.1"/>
    </source>
</evidence>
<dbReference type="InterPro" id="IPR044092">
    <property type="entry name" value="STKc_PRP4"/>
</dbReference>
<feature type="compositionally biased region" description="Basic and acidic residues" evidence="25">
    <location>
        <begin position="485"/>
        <end position="527"/>
    </location>
</feature>
<evidence type="ECO:0000313" key="28">
    <source>
        <dbReference type="RefSeq" id="XP_033309109.1"/>
    </source>
</evidence>
<dbReference type="Gene3D" id="3.30.200.20">
    <property type="entry name" value="Phosphorylase Kinase, domain 1"/>
    <property type="match status" value="1"/>
</dbReference>
<feature type="compositionally biased region" description="Low complexity" evidence="25">
    <location>
        <begin position="594"/>
        <end position="608"/>
    </location>
</feature>
<dbReference type="GO" id="GO:0005524">
    <property type="term" value="F:ATP binding"/>
    <property type="evidence" value="ECO:0007669"/>
    <property type="project" value="UniProtKB-KW"/>
</dbReference>
<accession>A0A6P8M693</accession>
<feature type="region of interest" description="Disordered" evidence="25">
    <location>
        <begin position="152"/>
        <end position="696"/>
    </location>
</feature>
<dbReference type="GO" id="GO:0005681">
    <property type="term" value="C:spliceosomal complex"/>
    <property type="evidence" value="ECO:0007669"/>
    <property type="project" value="UniProtKB-KW"/>
</dbReference>
<evidence type="ECO:0000256" key="1">
    <source>
        <dbReference type="ARBA" id="ARBA00004123"/>
    </source>
</evidence>
<evidence type="ECO:0000313" key="27">
    <source>
        <dbReference type="Proteomes" id="UP000515164"/>
    </source>
</evidence>
<dbReference type="EC" id="2.7.11.1" evidence="3"/>
<evidence type="ECO:0000256" key="23">
    <source>
        <dbReference type="ARBA" id="ARBA00048659"/>
    </source>
</evidence>
<feature type="compositionally biased region" description="Basic residues" evidence="25">
    <location>
        <begin position="29"/>
        <end position="44"/>
    </location>
</feature>
<dbReference type="RefSeq" id="XP_033309109.1">
    <property type="nucleotide sequence ID" value="XM_033453218.1"/>
</dbReference>
<dbReference type="Gene3D" id="1.10.510.10">
    <property type="entry name" value="Transferase(Phosphotransferase) domain 1"/>
    <property type="match status" value="1"/>
</dbReference>
<organism evidence="27 30">
    <name type="scientific">Bombus bifarius</name>
    <dbReference type="NCBI Taxonomy" id="103933"/>
    <lineage>
        <taxon>Eukaryota</taxon>
        <taxon>Metazoa</taxon>
        <taxon>Ecdysozoa</taxon>
        <taxon>Arthropoda</taxon>
        <taxon>Hexapoda</taxon>
        <taxon>Insecta</taxon>
        <taxon>Pterygota</taxon>
        <taxon>Neoptera</taxon>
        <taxon>Endopterygota</taxon>
        <taxon>Hymenoptera</taxon>
        <taxon>Apocrita</taxon>
        <taxon>Aculeata</taxon>
        <taxon>Apoidea</taxon>
        <taxon>Anthophila</taxon>
        <taxon>Apidae</taxon>
        <taxon>Bombus</taxon>
        <taxon>Pyrobombus</taxon>
    </lineage>
</organism>
<keyword evidence="9" id="KW-0808">Transferase</keyword>
<dbReference type="CDD" id="cd14135">
    <property type="entry name" value="STKc_PRP4"/>
    <property type="match status" value="1"/>
</dbReference>
<keyword evidence="14" id="KW-0067">ATP-binding</keyword>
<proteinExistence type="inferred from homology"/>
<evidence type="ECO:0000313" key="29">
    <source>
        <dbReference type="RefSeq" id="XP_033309110.1"/>
    </source>
</evidence>
<keyword evidence="4" id="KW-0158">Chromosome</keyword>
<feature type="compositionally biased region" description="Acidic residues" evidence="25">
    <location>
        <begin position="528"/>
        <end position="546"/>
    </location>
</feature>
<dbReference type="PANTHER" id="PTHR24058">
    <property type="entry name" value="DUAL SPECIFICITY PROTEIN KINASE"/>
    <property type="match status" value="1"/>
</dbReference>
<dbReference type="GO" id="GO:0000776">
    <property type="term" value="C:kinetochore"/>
    <property type="evidence" value="ECO:0007669"/>
    <property type="project" value="UniProtKB-KW"/>
</dbReference>
<evidence type="ECO:0000256" key="13">
    <source>
        <dbReference type="ARBA" id="ARBA00022838"/>
    </source>
</evidence>
<comment type="subunit">
    <text evidence="22">Interacts with CLK1 C-terminus. Associates with the U5 snRNP and NCOR1 deacetylase complexes. Identified in the spliceosome C complex.</text>
</comment>
<dbReference type="Proteomes" id="UP000515164">
    <property type="component" value="Unplaced"/>
</dbReference>
<reference evidence="28 29" key="1">
    <citation type="submission" date="2025-04" db="UniProtKB">
        <authorList>
            <consortium name="RefSeq"/>
        </authorList>
    </citation>
    <scope>IDENTIFICATION</scope>
    <source>
        <tissue evidence="28 29">Muscle</tissue>
    </source>
</reference>
<dbReference type="AlphaFoldDB" id="A0A6P8M693"/>
<evidence type="ECO:0000256" key="19">
    <source>
        <dbReference type="ARBA" id="ARBA00023596"/>
    </source>
</evidence>
<keyword evidence="15" id="KW-0832">Ubl conjugation</keyword>
<dbReference type="RefSeq" id="XP_033309112.1">
    <property type="nucleotide sequence ID" value="XM_033453221.1"/>
</dbReference>
<evidence type="ECO:0000256" key="11">
    <source>
        <dbReference type="ARBA" id="ARBA00022741"/>
    </source>
</evidence>
<comment type="catalytic activity">
    <reaction evidence="23">
        <text>L-threonyl-[protein] + ATP = O-phospho-L-threonyl-[protein] + ADP + H(+)</text>
        <dbReference type="Rhea" id="RHEA:46608"/>
        <dbReference type="Rhea" id="RHEA-COMP:11060"/>
        <dbReference type="Rhea" id="RHEA-COMP:11605"/>
        <dbReference type="ChEBI" id="CHEBI:15378"/>
        <dbReference type="ChEBI" id="CHEBI:30013"/>
        <dbReference type="ChEBI" id="CHEBI:30616"/>
        <dbReference type="ChEBI" id="CHEBI:61977"/>
        <dbReference type="ChEBI" id="CHEBI:456216"/>
        <dbReference type="EC" id="2.7.11.1"/>
    </reaction>
    <physiologicalReaction direction="left-to-right" evidence="23">
        <dbReference type="Rhea" id="RHEA:46609"/>
    </physiologicalReaction>
</comment>
<dbReference type="InterPro" id="IPR050494">
    <property type="entry name" value="Ser_Thr_dual-spec_kinase"/>
</dbReference>
<dbReference type="FunFam" id="1.10.510.10:FF:000078">
    <property type="entry name" value="Serine/threonine-protein kinase PRP4 homolog"/>
    <property type="match status" value="1"/>
</dbReference>
<evidence type="ECO:0000256" key="22">
    <source>
        <dbReference type="ARBA" id="ARBA00046964"/>
    </source>
</evidence>
<evidence type="ECO:0000259" key="26">
    <source>
        <dbReference type="PROSITE" id="PS50011"/>
    </source>
</evidence>
<comment type="similarity">
    <text evidence="19">Belongs to the protein kinase superfamily. CMGC Ser/Thr protein kinase family.</text>
</comment>
<dbReference type="GeneID" id="117210307"/>
<dbReference type="PANTHER" id="PTHR24058:SF103">
    <property type="entry name" value="SERINE_THREONINE-PROTEIN KINASE PRP4 HOMOLOG"/>
    <property type="match status" value="1"/>
</dbReference>
<evidence type="ECO:0000313" key="30">
    <source>
        <dbReference type="RefSeq" id="XP_033309111.1"/>
    </source>
</evidence>
<evidence type="ECO:0000256" key="8">
    <source>
        <dbReference type="ARBA" id="ARBA00022664"/>
    </source>
</evidence>
<feature type="compositionally biased region" description="Basic residues" evidence="25">
    <location>
        <begin position="190"/>
        <end position="206"/>
    </location>
</feature>
<keyword evidence="12 28" id="KW-0418">Kinase</keyword>
<keyword evidence="8" id="KW-0507">mRNA processing</keyword>
<evidence type="ECO:0000256" key="14">
    <source>
        <dbReference type="ARBA" id="ARBA00022840"/>
    </source>
</evidence>
<feature type="compositionally biased region" description="Basic and acidic residues" evidence="25">
    <location>
        <begin position="45"/>
        <end position="58"/>
    </location>
</feature>
<feature type="domain" description="Protein kinase" evidence="26">
    <location>
        <begin position="716"/>
        <end position="1031"/>
    </location>
</feature>
<evidence type="ECO:0000256" key="25">
    <source>
        <dbReference type="SAM" id="MobiDB-lite"/>
    </source>
</evidence>
<dbReference type="InterPro" id="IPR000719">
    <property type="entry name" value="Prot_kinase_dom"/>
</dbReference>
<feature type="region of interest" description="Disordered" evidence="25">
    <location>
        <begin position="19"/>
        <end position="90"/>
    </location>
</feature>
<feature type="compositionally biased region" description="Basic and acidic residues" evidence="25">
    <location>
        <begin position="158"/>
        <end position="172"/>
    </location>
</feature>
<evidence type="ECO:0000256" key="4">
    <source>
        <dbReference type="ARBA" id="ARBA00022454"/>
    </source>
</evidence>
<evidence type="ECO:0000256" key="15">
    <source>
        <dbReference type="ARBA" id="ARBA00022843"/>
    </source>
</evidence>
<evidence type="ECO:0000256" key="9">
    <source>
        <dbReference type="ARBA" id="ARBA00022679"/>
    </source>
</evidence>
<keyword evidence="6" id="KW-0723">Serine/threonine-protein kinase</keyword>
<evidence type="ECO:0000256" key="16">
    <source>
        <dbReference type="ARBA" id="ARBA00022990"/>
    </source>
</evidence>
<keyword evidence="7" id="KW-0597">Phosphoprotein</keyword>